<reference evidence="1 2" key="1">
    <citation type="submission" date="2022-10" db="EMBL/GenBank/DDBJ databases">
        <title>Pararhodobacter sp. nov., isolated from marine algae.</title>
        <authorList>
            <person name="Choi B.J."/>
            <person name="Kim J.M."/>
            <person name="Lee J.K."/>
            <person name="Choi D.G."/>
            <person name="Jeon C.O."/>
        </authorList>
    </citation>
    <scope>NUCLEOTIDE SEQUENCE [LARGE SCALE GENOMIC DNA]</scope>
    <source>
        <strain evidence="1 2">ZQ420</strain>
    </source>
</reference>
<dbReference type="Proteomes" id="UP001208938">
    <property type="component" value="Unassembled WGS sequence"/>
</dbReference>
<sequence length="45" mass="4917">MTADMEIGGVFKRMLHLASALGGETAPRGRLTRALAARIEQEHRP</sequence>
<organism evidence="1 2">
    <name type="scientific">Pararhodobacter zhoushanensis</name>
    <dbReference type="NCBI Taxonomy" id="2479545"/>
    <lineage>
        <taxon>Bacteria</taxon>
        <taxon>Pseudomonadati</taxon>
        <taxon>Pseudomonadota</taxon>
        <taxon>Alphaproteobacteria</taxon>
        <taxon>Rhodobacterales</taxon>
        <taxon>Paracoccaceae</taxon>
        <taxon>Pararhodobacter</taxon>
    </lineage>
</organism>
<accession>A0ABT3H5J3</accession>
<evidence type="ECO:0000313" key="2">
    <source>
        <dbReference type="Proteomes" id="UP001208938"/>
    </source>
</evidence>
<name>A0ABT3H5J3_9RHOB</name>
<proteinExistence type="predicted"/>
<comment type="caution">
    <text evidence="1">The sequence shown here is derived from an EMBL/GenBank/DDBJ whole genome shotgun (WGS) entry which is preliminary data.</text>
</comment>
<evidence type="ECO:0000313" key="1">
    <source>
        <dbReference type="EMBL" id="MCW1934993.1"/>
    </source>
</evidence>
<gene>
    <name evidence="1" type="ORF">OKW52_22740</name>
</gene>
<protein>
    <submittedName>
        <fullName evidence="1">Uncharacterized protein</fullName>
    </submittedName>
</protein>
<keyword evidence="2" id="KW-1185">Reference proteome</keyword>
<dbReference type="EMBL" id="JAPDFL010000002">
    <property type="protein sequence ID" value="MCW1934993.1"/>
    <property type="molecule type" value="Genomic_DNA"/>
</dbReference>